<sequence>MHNLNFNKAAGEYSFYTRREKAWHLLGQVGVASSSREVIVQSHLDFKVGKSPNYHFIPGRKFEKSESSFFTFREDTMEVLGSRVGPKYQPLQNDVAFSFMDDLAGAHNITYETAGALGKGERIFITAKIPRHIRIGKDDELEEYIFVTNSHDGSGSIIIAYTPVRIVCNNTLNAALKNCSNMRKIRHTASAAEKLASAKKFLGICDQFGNAFGDTLKRWTTINITDKQVRRLIEMAMAPTDKMLELVTQGKKDEFSSQFTTMVDQAMEYRFTHPSQLMETTQGKLFGAYNAVTGYFQNVKKYKNAEQQFTTIMEGKGQTIGQTAFNLCAQFESEGADALFLS</sequence>
<dbReference type="RefSeq" id="WP_341836875.1">
    <property type="nucleotide sequence ID" value="NZ_CP149822.1"/>
</dbReference>
<proteinExistence type="predicted"/>
<name>A0ABZ2YR68_9BACT</name>
<protein>
    <submittedName>
        <fullName evidence="1">DUF932 domain-containing protein</fullName>
    </submittedName>
</protein>
<dbReference type="Proteomes" id="UP001485459">
    <property type="component" value="Chromosome"/>
</dbReference>
<reference evidence="2" key="1">
    <citation type="submission" date="2024-03" db="EMBL/GenBank/DDBJ databases">
        <title>Chitinophaga horti sp. nov., isolated from garden soil.</title>
        <authorList>
            <person name="Lee D.S."/>
            <person name="Han D.M."/>
            <person name="Baek J.H."/>
            <person name="Choi D.G."/>
            <person name="Jeon J.H."/>
            <person name="Jeon C.O."/>
        </authorList>
    </citation>
    <scope>NUCLEOTIDE SEQUENCE [LARGE SCALE GENOMIC DNA]</scope>
    <source>
        <strain evidence="2">GPA1</strain>
    </source>
</reference>
<dbReference type="Pfam" id="PF06067">
    <property type="entry name" value="DUF932"/>
    <property type="match status" value="1"/>
</dbReference>
<gene>
    <name evidence="1" type="ORF">WJU16_03145</name>
</gene>
<evidence type="ECO:0000313" key="1">
    <source>
        <dbReference type="EMBL" id="WZN42032.1"/>
    </source>
</evidence>
<dbReference type="InterPro" id="IPR017686">
    <property type="entry name" value="Phg/plasmid-like_prot"/>
</dbReference>
<dbReference type="EMBL" id="CP149822">
    <property type="protein sequence ID" value="WZN42032.1"/>
    <property type="molecule type" value="Genomic_DNA"/>
</dbReference>
<accession>A0ABZ2YR68</accession>
<keyword evidence="2" id="KW-1185">Reference proteome</keyword>
<dbReference type="InterPro" id="IPR026325">
    <property type="entry name" value="DUF932"/>
</dbReference>
<evidence type="ECO:0000313" key="2">
    <source>
        <dbReference type="Proteomes" id="UP001485459"/>
    </source>
</evidence>
<organism evidence="1 2">
    <name type="scientific">Chitinophaga pollutisoli</name>
    <dbReference type="NCBI Taxonomy" id="3133966"/>
    <lineage>
        <taxon>Bacteria</taxon>
        <taxon>Pseudomonadati</taxon>
        <taxon>Bacteroidota</taxon>
        <taxon>Chitinophagia</taxon>
        <taxon>Chitinophagales</taxon>
        <taxon>Chitinophagaceae</taxon>
        <taxon>Chitinophaga</taxon>
    </lineage>
</organism>
<dbReference type="NCBIfam" id="TIGR03299">
    <property type="entry name" value="LGT_TIGR03299"/>
    <property type="match status" value="1"/>
</dbReference>